<keyword evidence="6" id="KW-1185">Reference proteome</keyword>
<reference evidence="6" key="1">
    <citation type="submission" date="2016-11" db="EMBL/GenBank/DDBJ databases">
        <authorList>
            <person name="Varghese N."/>
            <person name="Submissions S."/>
        </authorList>
    </citation>
    <scope>NUCLEOTIDE SEQUENCE [LARGE SCALE GENOMIC DNA]</scope>
    <source>
        <strain evidence="6">DSM 44671</strain>
    </source>
</reference>
<feature type="signal peptide" evidence="3">
    <location>
        <begin position="1"/>
        <end position="32"/>
    </location>
</feature>
<dbReference type="InterPro" id="IPR033116">
    <property type="entry name" value="TRYPSIN_SER"/>
</dbReference>
<feature type="chain" id="PRO_5013199217" evidence="3">
    <location>
        <begin position="33"/>
        <end position="255"/>
    </location>
</feature>
<dbReference type="STRING" id="546364.SAMN04489730_6326"/>
<dbReference type="EMBL" id="FPJG01000006">
    <property type="protein sequence ID" value="SFW86198.1"/>
    <property type="molecule type" value="Genomic_DNA"/>
</dbReference>
<dbReference type="SUPFAM" id="SSF50494">
    <property type="entry name" value="Trypsin-like serine proteases"/>
    <property type="match status" value="1"/>
</dbReference>
<evidence type="ECO:0000259" key="4">
    <source>
        <dbReference type="PROSITE" id="PS50240"/>
    </source>
</evidence>
<comment type="similarity">
    <text evidence="1">Belongs to the peptidase S1 family.</text>
</comment>
<evidence type="ECO:0000313" key="5">
    <source>
        <dbReference type="EMBL" id="SFW86198.1"/>
    </source>
</evidence>
<dbReference type="GO" id="GO:0004252">
    <property type="term" value="F:serine-type endopeptidase activity"/>
    <property type="evidence" value="ECO:0007669"/>
    <property type="project" value="InterPro"/>
</dbReference>
<evidence type="ECO:0000313" key="6">
    <source>
        <dbReference type="Proteomes" id="UP000182740"/>
    </source>
</evidence>
<dbReference type="AlphaFoldDB" id="A0A1K1SPI8"/>
<keyword evidence="3" id="KW-0732">Signal</keyword>
<dbReference type="InterPro" id="IPR001254">
    <property type="entry name" value="Trypsin_dom"/>
</dbReference>
<dbReference type="Gene3D" id="2.40.10.10">
    <property type="entry name" value="Trypsin-like serine proteases"/>
    <property type="match status" value="1"/>
</dbReference>
<name>A0A1K1SPI8_9PSEU</name>
<dbReference type="OrthoDB" id="3611234at2"/>
<accession>A0A1K1SPI8</accession>
<keyword evidence="2" id="KW-1015">Disulfide bond</keyword>
<dbReference type="SMART" id="SM00020">
    <property type="entry name" value="Tryp_SPc"/>
    <property type="match status" value="1"/>
</dbReference>
<dbReference type="InterPro" id="IPR001314">
    <property type="entry name" value="Peptidase_S1A"/>
</dbReference>
<dbReference type="GO" id="GO:0006508">
    <property type="term" value="P:proteolysis"/>
    <property type="evidence" value="ECO:0007669"/>
    <property type="project" value="InterPro"/>
</dbReference>
<dbReference type="InterPro" id="IPR043504">
    <property type="entry name" value="Peptidase_S1_PA_chymotrypsin"/>
</dbReference>
<dbReference type="InterPro" id="IPR050430">
    <property type="entry name" value="Peptidase_S1"/>
</dbReference>
<dbReference type="PROSITE" id="PS50240">
    <property type="entry name" value="TRYPSIN_DOM"/>
    <property type="match status" value="1"/>
</dbReference>
<dbReference type="InterPro" id="IPR009003">
    <property type="entry name" value="Peptidase_S1_PA"/>
</dbReference>
<dbReference type="PRINTS" id="PR00722">
    <property type="entry name" value="CHYMOTRYPSIN"/>
</dbReference>
<dbReference type="RefSeq" id="WP_072479669.1">
    <property type="nucleotide sequence ID" value="NZ_FPJG01000006.1"/>
</dbReference>
<evidence type="ECO:0000256" key="3">
    <source>
        <dbReference type="SAM" id="SignalP"/>
    </source>
</evidence>
<sequence>MRKSSGRFARAAAALAGSCAAFATLAAAPASATTTVTPMPPGAQPSIIDGSTAQNPGYITRFNGHANGYTFFCTSTLIGARWVLTAKHCMYDNTGSRLSDIDLYIGSNSASGGVHAKASSTYVYSGGDLALIKLDTTGGSTFSRLASSSSDAQVGDAARVYGWGATQATDEGNHQSSVLKQASVQISDTYADDYFGGPGIAADTLDGAVAGGDSGGPMIDDGVQVGVCSTSDRSSTTTYAGVAAGRDWIRRITGI</sequence>
<feature type="domain" description="Peptidase S1" evidence="4">
    <location>
        <begin position="47"/>
        <end position="254"/>
    </location>
</feature>
<evidence type="ECO:0000256" key="2">
    <source>
        <dbReference type="ARBA" id="ARBA00023157"/>
    </source>
</evidence>
<protein>
    <submittedName>
        <fullName evidence="5">Trypsin</fullName>
    </submittedName>
</protein>
<evidence type="ECO:0000256" key="1">
    <source>
        <dbReference type="ARBA" id="ARBA00007664"/>
    </source>
</evidence>
<gene>
    <name evidence="5" type="ORF">SAMN04489730_6326</name>
</gene>
<dbReference type="PANTHER" id="PTHR24276">
    <property type="entry name" value="POLYSERASE-RELATED"/>
    <property type="match status" value="1"/>
</dbReference>
<dbReference type="Proteomes" id="UP000182740">
    <property type="component" value="Unassembled WGS sequence"/>
</dbReference>
<organism evidence="5 6">
    <name type="scientific">Amycolatopsis australiensis</name>
    <dbReference type="NCBI Taxonomy" id="546364"/>
    <lineage>
        <taxon>Bacteria</taxon>
        <taxon>Bacillati</taxon>
        <taxon>Actinomycetota</taxon>
        <taxon>Actinomycetes</taxon>
        <taxon>Pseudonocardiales</taxon>
        <taxon>Pseudonocardiaceae</taxon>
        <taxon>Amycolatopsis</taxon>
    </lineage>
</organism>
<dbReference type="Pfam" id="PF00089">
    <property type="entry name" value="Trypsin"/>
    <property type="match status" value="1"/>
</dbReference>
<dbReference type="PANTHER" id="PTHR24276:SF98">
    <property type="entry name" value="FI18310P1-RELATED"/>
    <property type="match status" value="1"/>
</dbReference>
<proteinExistence type="inferred from homology"/>
<dbReference type="PROSITE" id="PS00135">
    <property type="entry name" value="TRYPSIN_SER"/>
    <property type="match status" value="1"/>
</dbReference>